<evidence type="ECO:0000313" key="2">
    <source>
        <dbReference type="Proteomes" id="UP001199469"/>
    </source>
</evidence>
<name>A0ABS8P0N2_9PSEU</name>
<dbReference type="EMBL" id="JAJNDB010000001">
    <property type="protein sequence ID" value="MCD2191813.1"/>
    <property type="molecule type" value="Genomic_DNA"/>
</dbReference>
<evidence type="ECO:0000313" key="1">
    <source>
        <dbReference type="EMBL" id="MCD2191813.1"/>
    </source>
</evidence>
<sequence length="74" mass="8307">MSERITVSFDEPVARRVRQCGARTRGGASGYLERLVRQDELREGLRAHGRWFAEHPGYDEDAQAEAAAAHDAPR</sequence>
<organism evidence="1 2">
    <name type="scientific">Actinomycetospora endophytica</name>
    <dbReference type="NCBI Taxonomy" id="2291215"/>
    <lineage>
        <taxon>Bacteria</taxon>
        <taxon>Bacillati</taxon>
        <taxon>Actinomycetota</taxon>
        <taxon>Actinomycetes</taxon>
        <taxon>Pseudonocardiales</taxon>
        <taxon>Pseudonocardiaceae</taxon>
        <taxon>Actinomycetospora</taxon>
    </lineage>
</organism>
<accession>A0ABS8P0N2</accession>
<dbReference type="Proteomes" id="UP001199469">
    <property type="component" value="Unassembled WGS sequence"/>
</dbReference>
<comment type="caution">
    <text evidence="1">The sequence shown here is derived from an EMBL/GenBank/DDBJ whole genome shotgun (WGS) entry which is preliminary data.</text>
</comment>
<proteinExistence type="predicted"/>
<protein>
    <recommendedName>
        <fullName evidence="3">Ribbon-helix-helix CopG family protein</fullName>
    </recommendedName>
</protein>
<dbReference type="RefSeq" id="WP_230729416.1">
    <property type="nucleotide sequence ID" value="NZ_JAJNDB010000001.1"/>
</dbReference>
<evidence type="ECO:0008006" key="3">
    <source>
        <dbReference type="Google" id="ProtNLM"/>
    </source>
</evidence>
<reference evidence="1 2" key="1">
    <citation type="submission" date="2021-11" db="EMBL/GenBank/DDBJ databases">
        <title>Draft genome sequence of Actinomycetospora sp. SF1 isolated from the rhizosphere soil.</title>
        <authorList>
            <person name="Duangmal K."/>
            <person name="Chantavorakit T."/>
        </authorList>
    </citation>
    <scope>NUCLEOTIDE SEQUENCE [LARGE SCALE GENOMIC DNA]</scope>
    <source>
        <strain evidence="1 2">TBRC 5722</strain>
    </source>
</reference>
<gene>
    <name evidence="1" type="ORF">LQ327_00205</name>
</gene>
<keyword evidence="2" id="KW-1185">Reference proteome</keyword>